<dbReference type="CTD" id="645864"/>
<proteinExistence type="predicted"/>
<dbReference type="Gene3D" id="1.10.10.1200">
    <property type="entry name" value="MAGE homology domain, winged helix WH1 motif"/>
    <property type="match status" value="1"/>
</dbReference>
<dbReference type="AlphaFoldDB" id="A0A6P3QPY5"/>
<dbReference type="InterPro" id="IPR002190">
    <property type="entry name" value="MHD_dom"/>
</dbReference>
<dbReference type="GeneID" id="105294046"/>
<dbReference type="FunFam" id="1.10.10.1200:FF:000007">
    <property type="entry name" value="Melanoma-associated antigen C2"/>
    <property type="match status" value="1"/>
</dbReference>
<dbReference type="Pfam" id="PF01454">
    <property type="entry name" value="MAGE"/>
    <property type="match status" value="1"/>
</dbReference>
<dbReference type="Pfam" id="PF12440">
    <property type="entry name" value="MAGE_N"/>
    <property type="match status" value="1"/>
</dbReference>
<gene>
    <name evidence="4" type="primary">MAGEB17</name>
</gene>
<dbReference type="InterPro" id="IPR037445">
    <property type="entry name" value="MAGE"/>
</dbReference>
<protein>
    <submittedName>
        <fullName evidence="4">Melanoma-associated antigen B17</fullName>
    </submittedName>
</protein>
<dbReference type="InterPro" id="IPR021072">
    <property type="entry name" value="MAGE_N"/>
</dbReference>
<evidence type="ECO:0000259" key="2">
    <source>
        <dbReference type="PROSITE" id="PS50838"/>
    </source>
</evidence>
<sequence>MPRGQKSKLRAREKRRRAQSKAQGLGAQAASAGEGESPSSSPGSGGASPSTLAEGSPQKSERGAAASSAAAISCASSGESAMSQAEGSPSSSRAVPSSESSSKDPLTRKVGMLVQVLLHKYKMKEPITKAEMLKIINKKYKEHFPEILRRVTERMELVFGLDLKEVDPSNHLYVLFSQLDLPDEENTSEGMSFPKNGLLMPLLGVIFLNGNRATEEEMWEFLNVLGLYAGRRHFIFGEPRKLITQDLVQENYLEYRQVPGSDPPRFEFLWGPRAYAETTKMKVLEFWAKANDTVPSAFQARYEEAMRDEEERALARATARALSRAMSRRSSQR</sequence>
<dbReference type="Proteomes" id="UP000515202">
    <property type="component" value="Unplaced"/>
</dbReference>
<dbReference type="InterPro" id="IPR041898">
    <property type="entry name" value="MAGE_WH1"/>
</dbReference>
<dbReference type="Gene3D" id="1.10.10.1210">
    <property type="entry name" value="MAGE homology domain, winged helix WH2 motif"/>
    <property type="match status" value="1"/>
</dbReference>
<evidence type="ECO:0000313" key="3">
    <source>
        <dbReference type="Proteomes" id="UP000515202"/>
    </source>
</evidence>
<dbReference type="PROSITE" id="PS50838">
    <property type="entry name" value="MAGE"/>
    <property type="match status" value="1"/>
</dbReference>
<feature type="region of interest" description="Disordered" evidence="1">
    <location>
        <begin position="1"/>
        <end position="106"/>
    </location>
</feature>
<feature type="compositionally biased region" description="Low complexity" evidence="1">
    <location>
        <begin position="88"/>
        <end position="100"/>
    </location>
</feature>
<feature type="compositionally biased region" description="Basic residues" evidence="1">
    <location>
        <begin position="1"/>
        <end position="19"/>
    </location>
</feature>
<evidence type="ECO:0000313" key="4">
    <source>
        <dbReference type="RefSeq" id="XP_011361347.1"/>
    </source>
</evidence>
<dbReference type="FunFam" id="1.10.10.1210:FF:000001">
    <property type="entry name" value="melanoma-associated antigen D1"/>
    <property type="match status" value="1"/>
</dbReference>
<evidence type="ECO:0000256" key="1">
    <source>
        <dbReference type="SAM" id="MobiDB-lite"/>
    </source>
</evidence>
<dbReference type="PANTHER" id="PTHR11736:SF164">
    <property type="entry name" value="MELANOMA-ASSOCIATED ANTIGEN B1"/>
    <property type="match status" value="1"/>
</dbReference>
<organism evidence="3 4">
    <name type="scientific">Pteropus vampyrus</name>
    <name type="common">Large flying fox</name>
    <dbReference type="NCBI Taxonomy" id="132908"/>
    <lineage>
        <taxon>Eukaryota</taxon>
        <taxon>Metazoa</taxon>
        <taxon>Chordata</taxon>
        <taxon>Craniata</taxon>
        <taxon>Vertebrata</taxon>
        <taxon>Euteleostomi</taxon>
        <taxon>Mammalia</taxon>
        <taxon>Eutheria</taxon>
        <taxon>Laurasiatheria</taxon>
        <taxon>Chiroptera</taxon>
        <taxon>Yinpterochiroptera</taxon>
        <taxon>Pteropodoidea</taxon>
        <taxon>Pteropodidae</taxon>
        <taxon>Pteropodinae</taxon>
        <taxon>Pteropus</taxon>
    </lineage>
</organism>
<dbReference type="OrthoDB" id="205198at2759"/>
<dbReference type="PANTHER" id="PTHR11736">
    <property type="entry name" value="MELANOMA-ASSOCIATED ANTIGEN MAGE ANTIGEN"/>
    <property type="match status" value="1"/>
</dbReference>
<dbReference type="SMART" id="SM01373">
    <property type="entry name" value="MAGE"/>
    <property type="match status" value="1"/>
</dbReference>
<dbReference type="GO" id="GO:0005634">
    <property type="term" value="C:nucleus"/>
    <property type="evidence" value="ECO:0007669"/>
    <property type="project" value="TreeGrafter"/>
</dbReference>
<feature type="compositionally biased region" description="Low complexity" evidence="1">
    <location>
        <begin position="20"/>
        <end position="50"/>
    </location>
</feature>
<keyword evidence="3" id="KW-1185">Reference proteome</keyword>
<reference evidence="4" key="1">
    <citation type="submission" date="2025-08" db="UniProtKB">
        <authorList>
            <consortium name="RefSeq"/>
        </authorList>
    </citation>
    <scope>IDENTIFICATION</scope>
    <source>
        <tissue evidence="4">Kidney</tissue>
    </source>
</reference>
<feature type="domain" description="MAGE" evidence="2">
    <location>
        <begin position="106"/>
        <end position="305"/>
    </location>
</feature>
<dbReference type="SMART" id="SM01392">
    <property type="entry name" value="MAGE_N"/>
    <property type="match status" value="1"/>
</dbReference>
<accession>A0A6P3QPY5</accession>
<dbReference type="GO" id="GO:0000122">
    <property type="term" value="P:negative regulation of transcription by RNA polymerase II"/>
    <property type="evidence" value="ECO:0007669"/>
    <property type="project" value="TreeGrafter"/>
</dbReference>
<dbReference type="InterPro" id="IPR041899">
    <property type="entry name" value="MAGE_WH2"/>
</dbReference>
<dbReference type="RefSeq" id="XP_011361347.1">
    <property type="nucleotide sequence ID" value="XM_011363045.1"/>
</dbReference>
<feature type="compositionally biased region" description="Low complexity" evidence="1">
    <location>
        <begin position="64"/>
        <end position="81"/>
    </location>
</feature>
<name>A0A6P3QPY5_PTEVA</name>
<dbReference type="KEGG" id="pvp:105294046"/>